<feature type="transmembrane region" description="Helical" evidence="7">
    <location>
        <begin position="307"/>
        <end position="328"/>
    </location>
</feature>
<organism evidence="8 9">
    <name type="scientific">Lactonifactor longoviformis DSM 17459</name>
    <dbReference type="NCBI Taxonomy" id="1122155"/>
    <lineage>
        <taxon>Bacteria</taxon>
        <taxon>Bacillati</taxon>
        <taxon>Bacillota</taxon>
        <taxon>Clostridia</taxon>
        <taxon>Eubacteriales</taxon>
        <taxon>Clostridiaceae</taxon>
        <taxon>Lactonifactor</taxon>
    </lineage>
</organism>
<dbReference type="CDD" id="cd10336">
    <property type="entry name" value="SLC6sbd_Tyt1-Like"/>
    <property type="match status" value="1"/>
</dbReference>
<reference evidence="8 9" key="1">
    <citation type="submission" date="2016-11" db="EMBL/GenBank/DDBJ databases">
        <authorList>
            <person name="Jaros S."/>
            <person name="Januszkiewicz K."/>
            <person name="Wedrychowicz H."/>
        </authorList>
    </citation>
    <scope>NUCLEOTIDE SEQUENCE [LARGE SCALE GENOMIC DNA]</scope>
    <source>
        <strain evidence="8 9">DSM 17459</strain>
    </source>
</reference>
<accession>A0A1M5BK05</accession>
<feature type="transmembrane region" description="Helical" evidence="7">
    <location>
        <begin position="40"/>
        <end position="60"/>
    </location>
</feature>
<feature type="transmembrane region" description="Helical" evidence="7">
    <location>
        <begin position="349"/>
        <end position="371"/>
    </location>
</feature>
<comment type="similarity">
    <text evidence="6">Belongs to the sodium:neurotransmitter symporter (SNF) (TC 2.A.22) family.</text>
</comment>
<evidence type="ECO:0000313" key="8">
    <source>
        <dbReference type="EMBL" id="SHF42799.1"/>
    </source>
</evidence>
<keyword evidence="9" id="KW-1185">Reference proteome</keyword>
<feature type="transmembrane region" description="Helical" evidence="7">
    <location>
        <begin position="256"/>
        <end position="282"/>
    </location>
</feature>
<dbReference type="PROSITE" id="PS50267">
    <property type="entry name" value="NA_NEUROTRAN_SYMP_3"/>
    <property type="match status" value="1"/>
</dbReference>
<dbReference type="InterPro" id="IPR037272">
    <property type="entry name" value="SNS_sf"/>
</dbReference>
<feature type="transmembrane region" description="Helical" evidence="7">
    <location>
        <begin position="7"/>
        <end position="28"/>
    </location>
</feature>
<protein>
    <recommendedName>
        <fullName evidence="6">Transporter</fullName>
    </recommendedName>
</protein>
<dbReference type="GO" id="GO:0015293">
    <property type="term" value="F:symporter activity"/>
    <property type="evidence" value="ECO:0007669"/>
    <property type="project" value="UniProtKB-KW"/>
</dbReference>
<keyword evidence="6" id="KW-0769">Symport</keyword>
<evidence type="ECO:0000256" key="4">
    <source>
        <dbReference type="ARBA" id="ARBA00022989"/>
    </source>
</evidence>
<dbReference type="OrthoDB" id="9762833at2"/>
<dbReference type="Proteomes" id="UP000184245">
    <property type="component" value="Unassembled WGS sequence"/>
</dbReference>
<feature type="transmembrane region" description="Helical" evidence="7">
    <location>
        <begin position="145"/>
        <end position="164"/>
    </location>
</feature>
<dbReference type="InterPro" id="IPR000175">
    <property type="entry name" value="Na/ntran_symport"/>
</dbReference>
<dbReference type="PANTHER" id="PTHR42948:SF1">
    <property type="entry name" value="TRANSPORTER"/>
    <property type="match status" value="1"/>
</dbReference>
<dbReference type="PROSITE" id="PS00610">
    <property type="entry name" value="NA_NEUROTRAN_SYMP_1"/>
    <property type="match status" value="1"/>
</dbReference>
<evidence type="ECO:0000313" key="9">
    <source>
        <dbReference type="Proteomes" id="UP000184245"/>
    </source>
</evidence>
<feature type="transmembrane region" description="Helical" evidence="7">
    <location>
        <begin position="391"/>
        <end position="410"/>
    </location>
</feature>
<name>A0A1M5BK05_9CLOT</name>
<dbReference type="AlphaFoldDB" id="A0A1M5BK05"/>
<dbReference type="GO" id="GO:0016020">
    <property type="term" value="C:membrane"/>
    <property type="evidence" value="ECO:0007669"/>
    <property type="project" value="UniProtKB-SubCell"/>
</dbReference>
<dbReference type="EMBL" id="FQVI01000027">
    <property type="protein sequence ID" value="SHF42799.1"/>
    <property type="molecule type" value="Genomic_DNA"/>
</dbReference>
<evidence type="ECO:0000256" key="7">
    <source>
        <dbReference type="SAM" id="Phobius"/>
    </source>
</evidence>
<keyword evidence="3 6" id="KW-0812">Transmembrane</keyword>
<dbReference type="STRING" id="1122155.SAMN02745158_03703"/>
<dbReference type="Pfam" id="PF00209">
    <property type="entry name" value="SNF"/>
    <property type="match status" value="2"/>
</dbReference>
<keyword evidence="4 7" id="KW-1133">Transmembrane helix</keyword>
<evidence type="ECO:0000256" key="2">
    <source>
        <dbReference type="ARBA" id="ARBA00022448"/>
    </source>
</evidence>
<feature type="transmembrane region" description="Helical" evidence="7">
    <location>
        <begin position="431"/>
        <end position="452"/>
    </location>
</feature>
<evidence type="ECO:0000256" key="5">
    <source>
        <dbReference type="ARBA" id="ARBA00023136"/>
    </source>
</evidence>
<evidence type="ECO:0000256" key="3">
    <source>
        <dbReference type="ARBA" id="ARBA00022692"/>
    </source>
</evidence>
<gene>
    <name evidence="8" type="ORF">SAMN02745158_03703</name>
</gene>
<dbReference type="PANTHER" id="PTHR42948">
    <property type="entry name" value="TRANSPORTER"/>
    <property type="match status" value="1"/>
</dbReference>
<dbReference type="InterPro" id="IPR047218">
    <property type="entry name" value="YocR/YhdH-like"/>
</dbReference>
<evidence type="ECO:0000256" key="1">
    <source>
        <dbReference type="ARBA" id="ARBA00004141"/>
    </source>
</evidence>
<dbReference type="RefSeq" id="WP_072854262.1">
    <property type="nucleotide sequence ID" value="NZ_FQVI01000027.1"/>
</dbReference>
<dbReference type="SUPFAM" id="SSF161070">
    <property type="entry name" value="SNF-like"/>
    <property type="match status" value="1"/>
</dbReference>
<feature type="transmembrane region" description="Helical" evidence="7">
    <location>
        <begin position="216"/>
        <end position="244"/>
    </location>
</feature>
<comment type="subcellular location">
    <subcellularLocation>
        <location evidence="1">Membrane</location>
        <topology evidence="1">Multi-pass membrane protein</topology>
    </subcellularLocation>
</comment>
<feature type="transmembrane region" description="Helical" evidence="7">
    <location>
        <begin position="458"/>
        <end position="476"/>
    </location>
</feature>
<proteinExistence type="inferred from homology"/>
<dbReference type="NCBIfam" id="NF037979">
    <property type="entry name" value="Na_transp"/>
    <property type="match status" value="1"/>
</dbReference>
<sequence>MKEREKFGSRLGFILVSAGCAVGLGNVWKFPYMTGNYGGAAFILIYLVFLVILGLPIMVCEFSVGRGSQKSVASSFKTLAPEGSGWHNFAYFGIIGNYLLMMFYTMVGGWMLYYFYRMLRGEFTHVSAKEVEAGFGQMVESAPTMTFWMVLAVLLAFGICLLGLEKGVERITKVMMICLLSIMVILAVRVVLLDGAGEGVRFYLVPDFKEMKAQGIGNVVFAAMSQAFFTLSIGIGSMAIFGSYLNKSRSLMGEAISITVLDTFVALMAGLIVIPACFAFGVEPGAGPSLVFIALPNVFNKMPGGSLWGAFFFLFLSFAALSTIIAVFENIISFAMDLWGWSRKKAVGINIILIILLSMPCVLGFNVLSGIQPLGEGSNIMDLEDFLVSNNLLPLGSMVYLMFCTYKYGWGWDNFMKEANAGEGIKVPRQIRFYMSYILPVIVVIIYLKGYWDKFHSWGWMAVAFAFLLFICVTCFRRVRKKA</sequence>
<dbReference type="PRINTS" id="PR00176">
    <property type="entry name" value="NANEUSMPORT"/>
</dbReference>
<feature type="transmembrane region" description="Helical" evidence="7">
    <location>
        <begin position="89"/>
        <end position="116"/>
    </location>
</feature>
<feature type="transmembrane region" description="Helical" evidence="7">
    <location>
        <begin position="176"/>
        <end position="196"/>
    </location>
</feature>
<evidence type="ECO:0000256" key="6">
    <source>
        <dbReference type="RuleBase" id="RU003732"/>
    </source>
</evidence>
<keyword evidence="5 7" id="KW-0472">Membrane</keyword>
<keyword evidence="2 6" id="KW-0813">Transport</keyword>